<evidence type="ECO:0000256" key="3">
    <source>
        <dbReference type="ARBA" id="ARBA00022845"/>
    </source>
</evidence>
<comment type="similarity">
    <text evidence="1 6">Belongs to the eukaryotic initiation factor 4E family.</text>
</comment>
<organism evidence="8 9">
    <name type="scientific">Actinia tenebrosa</name>
    <name type="common">Australian red waratah sea anemone</name>
    <dbReference type="NCBI Taxonomy" id="6105"/>
    <lineage>
        <taxon>Eukaryota</taxon>
        <taxon>Metazoa</taxon>
        <taxon>Cnidaria</taxon>
        <taxon>Anthozoa</taxon>
        <taxon>Hexacorallia</taxon>
        <taxon>Actiniaria</taxon>
        <taxon>Actiniidae</taxon>
        <taxon>Actinia</taxon>
    </lineage>
</organism>
<keyword evidence="5 6" id="KW-0648">Protein biosynthesis</keyword>
<dbReference type="Proteomes" id="UP000515163">
    <property type="component" value="Unplaced"/>
</dbReference>
<dbReference type="InterPro" id="IPR023398">
    <property type="entry name" value="TIF_eIF4e-like"/>
</dbReference>
<name>A0A6P8I795_ACTTE</name>
<accession>A0A6P8I795</accession>
<evidence type="ECO:0000256" key="5">
    <source>
        <dbReference type="ARBA" id="ARBA00022917"/>
    </source>
</evidence>
<keyword evidence="4 6" id="KW-0694">RNA-binding</keyword>
<dbReference type="InterPro" id="IPR001040">
    <property type="entry name" value="TIF_eIF_4E"/>
</dbReference>
<keyword evidence="2 6" id="KW-0396">Initiation factor</keyword>
<evidence type="ECO:0000256" key="4">
    <source>
        <dbReference type="ARBA" id="ARBA00022884"/>
    </source>
</evidence>
<dbReference type="GO" id="GO:0006417">
    <property type="term" value="P:regulation of translation"/>
    <property type="evidence" value="ECO:0007669"/>
    <property type="project" value="UniProtKB-KW"/>
</dbReference>
<dbReference type="GeneID" id="116296652"/>
<evidence type="ECO:0000256" key="6">
    <source>
        <dbReference type="RuleBase" id="RU004374"/>
    </source>
</evidence>
<dbReference type="GO" id="GO:0003743">
    <property type="term" value="F:translation initiation factor activity"/>
    <property type="evidence" value="ECO:0007669"/>
    <property type="project" value="UniProtKB-KW"/>
</dbReference>
<reference evidence="9" key="1">
    <citation type="submission" date="2025-08" db="UniProtKB">
        <authorList>
            <consortium name="RefSeq"/>
        </authorList>
    </citation>
    <scope>IDENTIFICATION</scope>
    <source>
        <tissue evidence="9">Tentacle</tissue>
    </source>
</reference>
<dbReference type="Pfam" id="PF01652">
    <property type="entry name" value="IF4E"/>
    <property type="match status" value="1"/>
</dbReference>
<dbReference type="SUPFAM" id="SSF55418">
    <property type="entry name" value="eIF4e-like"/>
    <property type="match status" value="1"/>
</dbReference>
<dbReference type="PANTHER" id="PTHR11960:SF66">
    <property type="entry name" value="EUKARYOTIC TRANSLATION INITIATION FACTOR 4E TYPE 3"/>
    <property type="match status" value="1"/>
</dbReference>
<dbReference type="PANTHER" id="PTHR11960">
    <property type="entry name" value="EUKARYOTIC TRANSLATION INITIATION FACTOR 4E RELATED"/>
    <property type="match status" value="1"/>
</dbReference>
<sequence length="240" mass="27630">MAVEHKTSPFLSDREDDVFSPEVEYQRNSSNVESPQLSRKSLCQLEDSEKSGILLNSPWTLWHDRYVRGATAAEYAANLRKIYTFRTVQSFWSVFNNIPKTSQLGSRASYHCMRGMRRPIWEDEENAGGGYWKMRCPKETTDEVWKELLLAVIGEQFENCMGKGDQVCGVSVSLRDRDDIIQIWNTNAAVGNQSKVLEKVRTLLPDVDFRDHFYKCHKEHTAFEGQKPKISKPPGFPNVF</sequence>
<evidence type="ECO:0000256" key="1">
    <source>
        <dbReference type="ARBA" id="ARBA00009860"/>
    </source>
</evidence>
<dbReference type="FunFam" id="3.30.760.10:FF:000007">
    <property type="entry name" value="Eukaryotic translation initiation factor 4E family member 3"/>
    <property type="match status" value="1"/>
</dbReference>
<evidence type="ECO:0000256" key="2">
    <source>
        <dbReference type="ARBA" id="ARBA00022540"/>
    </source>
</evidence>
<gene>
    <name evidence="9" type="primary">LOC116296652</name>
</gene>
<dbReference type="GO" id="GO:0000340">
    <property type="term" value="F:RNA 7-methylguanosine cap binding"/>
    <property type="evidence" value="ECO:0007669"/>
    <property type="project" value="TreeGrafter"/>
</dbReference>
<keyword evidence="8" id="KW-1185">Reference proteome</keyword>
<protein>
    <submittedName>
        <fullName evidence="9">Eukaryotic translation initiation factor 4E type 3-like</fullName>
    </submittedName>
</protein>
<dbReference type="RefSeq" id="XP_031560565.1">
    <property type="nucleotide sequence ID" value="XM_031704705.1"/>
</dbReference>
<dbReference type="FunCoup" id="A0A6P8I795">
    <property type="interactions" value="66"/>
</dbReference>
<dbReference type="GO" id="GO:0016281">
    <property type="term" value="C:eukaryotic translation initiation factor 4F complex"/>
    <property type="evidence" value="ECO:0007669"/>
    <property type="project" value="TreeGrafter"/>
</dbReference>
<dbReference type="KEGG" id="aten:116296652"/>
<dbReference type="OrthoDB" id="17977at2759"/>
<evidence type="ECO:0000256" key="7">
    <source>
        <dbReference type="SAM" id="MobiDB-lite"/>
    </source>
</evidence>
<proteinExistence type="inferred from homology"/>
<evidence type="ECO:0000313" key="9">
    <source>
        <dbReference type="RefSeq" id="XP_031560565.1"/>
    </source>
</evidence>
<evidence type="ECO:0000313" key="8">
    <source>
        <dbReference type="Proteomes" id="UP000515163"/>
    </source>
</evidence>
<dbReference type="InParanoid" id="A0A6P8I795"/>
<dbReference type="AlphaFoldDB" id="A0A6P8I795"/>
<keyword evidence="3" id="KW-0810">Translation regulation</keyword>
<dbReference type="Gene3D" id="3.30.760.10">
    <property type="entry name" value="RNA Cap, Translation Initiation Factor Eif4e"/>
    <property type="match status" value="1"/>
</dbReference>
<feature type="region of interest" description="Disordered" evidence="7">
    <location>
        <begin position="1"/>
        <end position="32"/>
    </location>
</feature>